<organism evidence="2 3">
    <name type="scientific">Marasmius tenuissimus</name>
    <dbReference type="NCBI Taxonomy" id="585030"/>
    <lineage>
        <taxon>Eukaryota</taxon>
        <taxon>Fungi</taxon>
        <taxon>Dikarya</taxon>
        <taxon>Basidiomycota</taxon>
        <taxon>Agaricomycotina</taxon>
        <taxon>Agaricomycetes</taxon>
        <taxon>Agaricomycetidae</taxon>
        <taxon>Agaricales</taxon>
        <taxon>Marasmiineae</taxon>
        <taxon>Marasmiaceae</taxon>
        <taxon>Marasmius</taxon>
    </lineage>
</organism>
<evidence type="ECO:0000313" key="3">
    <source>
        <dbReference type="Proteomes" id="UP001437256"/>
    </source>
</evidence>
<feature type="compositionally biased region" description="Polar residues" evidence="1">
    <location>
        <begin position="153"/>
        <end position="162"/>
    </location>
</feature>
<gene>
    <name evidence="2" type="ORF">AAF712_011886</name>
</gene>
<keyword evidence="3" id="KW-1185">Reference proteome</keyword>
<feature type="compositionally biased region" description="Basic and acidic residues" evidence="1">
    <location>
        <begin position="1"/>
        <end position="14"/>
    </location>
</feature>
<reference evidence="2 3" key="1">
    <citation type="submission" date="2024-05" db="EMBL/GenBank/DDBJ databases">
        <title>A draft genome resource for the thread blight pathogen Marasmius tenuissimus strain MS-2.</title>
        <authorList>
            <person name="Yulfo-Soto G.E."/>
            <person name="Baruah I.K."/>
            <person name="Amoako-Attah I."/>
            <person name="Bukari Y."/>
            <person name="Meinhardt L.W."/>
            <person name="Bailey B.A."/>
            <person name="Cohen S.P."/>
        </authorList>
    </citation>
    <scope>NUCLEOTIDE SEQUENCE [LARGE SCALE GENOMIC DNA]</scope>
    <source>
        <strain evidence="2 3">MS-2</strain>
    </source>
</reference>
<accession>A0ABR2ZKQ6</accession>
<sequence length="173" mass="18543">MSSDRNEEIARQAEADLNSYQAKTGTEVSWGAGGHRRRLQHGHNKRIPPNEGGELDDRVKRAARTMKVKGDQSTRSSSRMEVNLDRTTDDIVAGSVPVKDRSGLPGIAAEGIEASIHNVGRNPPGPGGSQYKGADYYRPEVVPDSIAAEGNIPPSSITQASCETEGYDAEGRS</sequence>
<name>A0ABR2ZKQ6_9AGAR</name>
<feature type="region of interest" description="Disordered" evidence="1">
    <location>
        <begin position="1"/>
        <end position="88"/>
    </location>
</feature>
<evidence type="ECO:0000313" key="2">
    <source>
        <dbReference type="EMBL" id="KAL0061308.1"/>
    </source>
</evidence>
<comment type="caution">
    <text evidence="2">The sequence shown here is derived from an EMBL/GenBank/DDBJ whole genome shotgun (WGS) entry which is preliminary data.</text>
</comment>
<feature type="compositionally biased region" description="Polar residues" evidence="1">
    <location>
        <begin position="71"/>
        <end position="80"/>
    </location>
</feature>
<dbReference type="EMBL" id="JBBXMP010000140">
    <property type="protein sequence ID" value="KAL0061308.1"/>
    <property type="molecule type" value="Genomic_DNA"/>
</dbReference>
<feature type="region of interest" description="Disordered" evidence="1">
    <location>
        <begin position="115"/>
        <end position="173"/>
    </location>
</feature>
<proteinExistence type="predicted"/>
<feature type="compositionally biased region" description="Polar residues" evidence="1">
    <location>
        <begin position="18"/>
        <end position="27"/>
    </location>
</feature>
<feature type="compositionally biased region" description="Basic residues" evidence="1">
    <location>
        <begin position="34"/>
        <end position="46"/>
    </location>
</feature>
<dbReference type="Proteomes" id="UP001437256">
    <property type="component" value="Unassembled WGS sequence"/>
</dbReference>
<protein>
    <submittedName>
        <fullName evidence="2">Uncharacterized protein</fullName>
    </submittedName>
</protein>
<evidence type="ECO:0000256" key="1">
    <source>
        <dbReference type="SAM" id="MobiDB-lite"/>
    </source>
</evidence>